<dbReference type="SUPFAM" id="SSF117074">
    <property type="entry name" value="Hypothetical protein PA1324"/>
    <property type="match status" value="1"/>
</dbReference>
<feature type="domain" description="Calcineurin-like phosphoesterase" evidence="1">
    <location>
        <begin position="150"/>
        <end position="331"/>
    </location>
</feature>
<dbReference type="Gene3D" id="3.60.21.10">
    <property type="match status" value="1"/>
</dbReference>
<feature type="domain" description="Calcineurin-like phosphoesterase C-terminal" evidence="2">
    <location>
        <begin position="351"/>
        <end position="521"/>
    </location>
</feature>
<keyword evidence="5" id="KW-1185">Reference proteome</keyword>
<protein>
    <submittedName>
        <fullName evidence="4">Calcineurin-like phosphoesterase</fullName>
    </submittedName>
</protein>
<dbReference type="STRING" id="1484053.SAMN05444274_105295"/>
<dbReference type="AlphaFoldDB" id="A0A1M5BT05"/>
<accession>A0A1M5BT05</accession>
<dbReference type="InterPro" id="IPR029052">
    <property type="entry name" value="Metallo-depent_PP-like"/>
</dbReference>
<gene>
    <name evidence="4" type="ORF">SAMN05444274_105295</name>
</gene>
<dbReference type="Pfam" id="PF16371">
    <property type="entry name" value="MetallophosN"/>
    <property type="match status" value="1"/>
</dbReference>
<dbReference type="InterPro" id="IPR013783">
    <property type="entry name" value="Ig-like_fold"/>
</dbReference>
<dbReference type="Proteomes" id="UP000184164">
    <property type="component" value="Unassembled WGS sequence"/>
</dbReference>
<name>A0A1M5BT05_9BACT</name>
<evidence type="ECO:0000259" key="1">
    <source>
        <dbReference type="Pfam" id="PF00149"/>
    </source>
</evidence>
<evidence type="ECO:0000259" key="3">
    <source>
        <dbReference type="Pfam" id="PF16371"/>
    </source>
</evidence>
<feature type="domain" description="Calcineurin-like phosphoesterase N-terminal" evidence="3">
    <location>
        <begin position="54"/>
        <end position="115"/>
    </location>
</feature>
<dbReference type="InterPro" id="IPR051918">
    <property type="entry name" value="STPP_CPPED1"/>
</dbReference>
<reference evidence="4 5" key="1">
    <citation type="submission" date="2016-11" db="EMBL/GenBank/DDBJ databases">
        <authorList>
            <person name="Jaros S."/>
            <person name="Januszkiewicz K."/>
            <person name="Wedrychowicz H."/>
        </authorList>
    </citation>
    <scope>NUCLEOTIDE SEQUENCE [LARGE SCALE GENOMIC DNA]</scope>
    <source>
        <strain evidence="4 5">DSM 26910</strain>
    </source>
</reference>
<dbReference type="PANTHER" id="PTHR43143">
    <property type="entry name" value="METALLOPHOSPHOESTERASE, CALCINEURIN SUPERFAMILY"/>
    <property type="match status" value="1"/>
</dbReference>
<sequence>MTFSPIRRKIKSIMGKIKIIIMSVLCMGTIVTFAQNKTISGYTYIDSNNNGIFDKNEKPLMNVSVSNGVDIVQTDKSGKYTLPLFENASIFVIKPSGYISRLSESNIPQFYAFNKPQGSPAYIKNGIAPSQLPEILNFAFYPNKNENNLKVGLLGDPQPKCKDDVFYIGKLVAEQLIDEHFDLVIPLGDIVHNDLSLLEPVKQTLGKIGCVIYPVMGNHDQNYEAENLSFRDEAFKRVFGPSYYAFNYGENSFLVINNIFPDTTTGSTNYIARIDDAQMKFIENYLATLSPETPIFMFMHIPVEQLENKKEFLMLFKDYPNVTAYAGHTHSQYYLDIEKKDGWPHETPLTELVAGAICGSHWQGEKDVFGVPYSLMKDGTPKGYWVMNITNKVKPAPVFKLSGNIPDRQMHIWVPFNYVFEKFSPDDKVIYANIYAGNNNTKVDVQIEGQDKWIPMEKVLEYDSYYNRIMELSKMGIPINKNIHDYKIKEYPSRHLWKAAIPENLPKGIYIVNIKATDPFGLNAKSMALLYVE</sequence>
<dbReference type="GO" id="GO:0016787">
    <property type="term" value="F:hydrolase activity"/>
    <property type="evidence" value="ECO:0007669"/>
    <property type="project" value="InterPro"/>
</dbReference>
<dbReference type="OrthoDB" id="1776264at2"/>
<dbReference type="Pfam" id="PF00149">
    <property type="entry name" value="Metallophos"/>
    <property type="match status" value="1"/>
</dbReference>
<dbReference type="InterPro" id="IPR004843">
    <property type="entry name" value="Calcineurin-like_PHP"/>
</dbReference>
<evidence type="ECO:0000259" key="2">
    <source>
        <dbReference type="Pfam" id="PF16370"/>
    </source>
</evidence>
<dbReference type="InterPro" id="IPR032288">
    <property type="entry name" value="Metallophos_C"/>
</dbReference>
<dbReference type="SUPFAM" id="SSF56300">
    <property type="entry name" value="Metallo-dependent phosphatases"/>
    <property type="match status" value="1"/>
</dbReference>
<organism evidence="4 5">
    <name type="scientific">Mariniphaga anaerophila</name>
    <dbReference type="NCBI Taxonomy" id="1484053"/>
    <lineage>
        <taxon>Bacteria</taxon>
        <taxon>Pseudomonadati</taxon>
        <taxon>Bacteroidota</taxon>
        <taxon>Bacteroidia</taxon>
        <taxon>Marinilabiliales</taxon>
        <taxon>Prolixibacteraceae</taxon>
        <taxon>Mariniphaga</taxon>
    </lineage>
</organism>
<dbReference type="EMBL" id="FQUM01000005">
    <property type="protein sequence ID" value="SHF45673.1"/>
    <property type="molecule type" value="Genomic_DNA"/>
</dbReference>
<dbReference type="InterPro" id="IPR032285">
    <property type="entry name" value="Metallophos_N"/>
</dbReference>
<evidence type="ECO:0000313" key="5">
    <source>
        <dbReference type="Proteomes" id="UP000184164"/>
    </source>
</evidence>
<dbReference type="Pfam" id="PF16370">
    <property type="entry name" value="MetallophosC"/>
    <property type="match status" value="1"/>
</dbReference>
<proteinExistence type="predicted"/>
<dbReference type="Gene3D" id="2.60.40.10">
    <property type="entry name" value="Immunoglobulins"/>
    <property type="match status" value="1"/>
</dbReference>
<evidence type="ECO:0000313" key="4">
    <source>
        <dbReference type="EMBL" id="SHF45673.1"/>
    </source>
</evidence>
<dbReference type="PANTHER" id="PTHR43143:SF6">
    <property type="entry name" value="BLL3016 PROTEIN"/>
    <property type="match status" value="1"/>
</dbReference>